<dbReference type="Proteomes" id="UP000812440">
    <property type="component" value="Chromosome 8_10"/>
</dbReference>
<dbReference type="PANTHER" id="PTHR21444:SF14">
    <property type="entry name" value="COILED-COIL DOMAIN-CONTAINING PROTEIN 180"/>
    <property type="match status" value="1"/>
</dbReference>
<dbReference type="Pfam" id="PF14644">
    <property type="entry name" value="DUF4456"/>
    <property type="match status" value="1"/>
</dbReference>
<dbReference type="InterPro" id="IPR027914">
    <property type="entry name" value="DUF4456"/>
</dbReference>
<organism evidence="2 3">
    <name type="scientific">Hymenochirus boettgeri</name>
    <name type="common">Congo dwarf clawed frog</name>
    <dbReference type="NCBI Taxonomy" id="247094"/>
    <lineage>
        <taxon>Eukaryota</taxon>
        <taxon>Metazoa</taxon>
        <taxon>Chordata</taxon>
        <taxon>Craniata</taxon>
        <taxon>Vertebrata</taxon>
        <taxon>Euteleostomi</taxon>
        <taxon>Amphibia</taxon>
        <taxon>Batrachia</taxon>
        <taxon>Anura</taxon>
        <taxon>Pipoidea</taxon>
        <taxon>Pipidae</taxon>
        <taxon>Pipinae</taxon>
        <taxon>Hymenochirus</taxon>
    </lineage>
</organism>
<dbReference type="OrthoDB" id="431588at2759"/>
<gene>
    <name evidence="2" type="ORF">GDO86_014907</name>
</gene>
<dbReference type="AlphaFoldDB" id="A0A8T2JWD7"/>
<dbReference type="PANTHER" id="PTHR21444">
    <property type="entry name" value="COILED-COIL DOMAIN-CONTAINING PROTEIN 180"/>
    <property type="match status" value="1"/>
</dbReference>
<comment type="caution">
    <text evidence="2">The sequence shown here is derived from an EMBL/GenBank/DDBJ whole genome shotgun (WGS) entry which is preliminary data.</text>
</comment>
<name>A0A8T2JWD7_9PIPI</name>
<keyword evidence="3" id="KW-1185">Reference proteome</keyword>
<feature type="domain" description="DUF4456" evidence="1">
    <location>
        <begin position="2"/>
        <end position="69"/>
    </location>
</feature>
<accession>A0A8T2JWD7</accession>
<evidence type="ECO:0000313" key="2">
    <source>
        <dbReference type="EMBL" id="KAG8447577.1"/>
    </source>
</evidence>
<reference evidence="2" key="1">
    <citation type="thesis" date="2020" institute="ProQuest LLC" country="789 East Eisenhower Parkway, Ann Arbor, MI, USA">
        <title>Comparative Genomics and Chromosome Evolution.</title>
        <authorList>
            <person name="Mudd A.B."/>
        </authorList>
    </citation>
    <scope>NUCLEOTIDE SEQUENCE</scope>
    <source>
        <strain evidence="2">Female2</strain>
        <tissue evidence="2">Blood</tissue>
    </source>
</reference>
<evidence type="ECO:0000259" key="1">
    <source>
        <dbReference type="Pfam" id="PF14644"/>
    </source>
</evidence>
<sequence>MQKEETAGIDQNADQLKACVSEATQHFITSLASLTEKLLLEMDDALTVDDVLPADVQIPKEKLSTLIRRNRAGRPLDGAEFKPLTEGSSRVWSGITVIDPTDPKPQGEAGIHITASVTTCKTTLGHVSAVDARDSAYSKFLQDVELELSNIQEETKRNHFEAQRWKEWWIQSVHNIKGLYM</sequence>
<dbReference type="EMBL" id="JAACNH010000003">
    <property type="protein sequence ID" value="KAG8447577.1"/>
    <property type="molecule type" value="Genomic_DNA"/>
</dbReference>
<protein>
    <recommendedName>
        <fullName evidence="1">DUF4456 domain-containing protein</fullName>
    </recommendedName>
</protein>
<proteinExistence type="predicted"/>
<evidence type="ECO:0000313" key="3">
    <source>
        <dbReference type="Proteomes" id="UP000812440"/>
    </source>
</evidence>